<dbReference type="VEuPathDB" id="FungiDB:ASPSYDRAFT_52816"/>
<reference evidence="3" key="1">
    <citation type="journal article" date="2017" name="Genome Biol.">
        <title>Comparative genomics reveals high biological diversity and specific adaptations in the industrially and medically important fungal genus Aspergillus.</title>
        <authorList>
            <person name="de Vries R.P."/>
            <person name="Riley R."/>
            <person name="Wiebenga A."/>
            <person name="Aguilar-Osorio G."/>
            <person name="Amillis S."/>
            <person name="Uchima C.A."/>
            <person name="Anderluh G."/>
            <person name="Asadollahi M."/>
            <person name="Askin M."/>
            <person name="Barry K."/>
            <person name="Battaglia E."/>
            <person name="Bayram O."/>
            <person name="Benocci T."/>
            <person name="Braus-Stromeyer S.A."/>
            <person name="Caldana C."/>
            <person name="Canovas D."/>
            <person name="Cerqueira G.C."/>
            <person name="Chen F."/>
            <person name="Chen W."/>
            <person name="Choi C."/>
            <person name="Clum A."/>
            <person name="Dos Santos R.A."/>
            <person name="Damasio A.R."/>
            <person name="Diallinas G."/>
            <person name="Emri T."/>
            <person name="Fekete E."/>
            <person name="Flipphi M."/>
            <person name="Freyberg S."/>
            <person name="Gallo A."/>
            <person name="Gournas C."/>
            <person name="Habgood R."/>
            <person name="Hainaut M."/>
            <person name="Harispe M.L."/>
            <person name="Henrissat B."/>
            <person name="Hilden K.S."/>
            <person name="Hope R."/>
            <person name="Hossain A."/>
            <person name="Karabika E."/>
            <person name="Karaffa L."/>
            <person name="Karanyi Z."/>
            <person name="Krasevec N."/>
            <person name="Kuo A."/>
            <person name="Kusch H."/>
            <person name="LaButti K."/>
            <person name="Lagendijk E.L."/>
            <person name="Lapidus A."/>
            <person name="Levasseur A."/>
            <person name="Lindquist E."/>
            <person name="Lipzen A."/>
            <person name="Logrieco A.F."/>
            <person name="MacCabe A."/>
            <person name="Maekelae M.R."/>
            <person name="Malavazi I."/>
            <person name="Melin P."/>
            <person name="Meyer V."/>
            <person name="Mielnichuk N."/>
            <person name="Miskei M."/>
            <person name="Molnar A.P."/>
            <person name="Mule G."/>
            <person name="Ngan C.Y."/>
            <person name="Orejas M."/>
            <person name="Orosz E."/>
            <person name="Ouedraogo J.P."/>
            <person name="Overkamp K.M."/>
            <person name="Park H.-S."/>
            <person name="Perrone G."/>
            <person name="Piumi F."/>
            <person name="Punt P.J."/>
            <person name="Ram A.F."/>
            <person name="Ramon A."/>
            <person name="Rauscher S."/>
            <person name="Record E."/>
            <person name="Riano-Pachon D.M."/>
            <person name="Robert V."/>
            <person name="Roehrig J."/>
            <person name="Ruller R."/>
            <person name="Salamov A."/>
            <person name="Salih N.S."/>
            <person name="Samson R.A."/>
            <person name="Sandor E."/>
            <person name="Sanguinetti M."/>
            <person name="Schuetze T."/>
            <person name="Sepcic K."/>
            <person name="Shelest E."/>
            <person name="Sherlock G."/>
            <person name="Sophianopoulou V."/>
            <person name="Squina F.M."/>
            <person name="Sun H."/>
            <person name="Susca A."/>
            <person name="Todd R.B."/>
            <person name="Tsang A."/>
            <person name="Unkles S.E."/>
            <person name="van de Wiele N."/>
            <person name="van Rossen-Uffink D."/>
            <person name="Oliveira J.V."/>
            <person name="Vesth T.C."/>
            <person name="Visser J."/>
            <person name="Yu J.-H."/>
            <person name="Zhou M."/>
            <person name="Andersen M.R."/>
            <person name="Archer D.B."/>
            <person name="Baker S.E."/>
            <person name="Benoit I."/>
            <person name="Brakhage A.A."/>
            <person name="Braus G.H."/>
            <person name="Fischer R."/>
            <person name="Frisvad J.C."/>
            <person name="Goldman G.H."/>
            <person name="Houbraken J."/>
            <person name="Oakley B."/>
            <person name="Pocsi I."/>
            <person name="Scazzocchio C."/>
            <person name="Seiboth B."/>
            <person name="vanKuyk P.A."/>
            <person name="Wortman J."/>
            <person name="Dyer P.S."/>
            <person name="Grigoriev I.V."/>
        </authorList>
    </citation>
    <scope>NUCLEOTIDE SEQUENCE [LARGE SCALE GENOMIC DNA]</scope>
    <source>
        <strain evidence="3">CBS 593.65</strain>
    </source>
</reference>
<keyword evidence="1" id="KW-1133">Transmembrane helix</keyword>
<gene>
    <name evidence="2" type="ORF">ASPSYDRAFT_52816</name>
</gene>
<protein>
    <submittedName>
        <fullName evidence="2">Uncharacterized protein</fullName>
    </submittedName>
</protein>
<evidence type="ECO:0000256" key="1">
    <source>
        <dbReference type="SAM" id="Phobius"/>
    </source>
</evidence>
<evidence type="ECO:0000313" key="3">
    <source>
        <dbReference type="Proteomes" id="UP000184356"/>
    </source>
</evidence>
<dbReference type="Proteomes" id="UP000184356">
    <property type="component" value="Unassembled WGS sequence"/>
</dbReference>
<dbReference type="EMBL" id="KV878612">
    <property type="protein sequence ID" value="OJJ51924.1"/>
    <property type="molecule type" value="Genomic_DNA"/>
</dbReference>
<accession>A0A1L9SXL2</accession>
<dbReference type="GeneID" id="63764633"/>
<feature type="transmembrane region" description="Helical" evidence="1">
    <location>
        <begin position="20"/>
        <end position="41"/>
    </location>
</feature>
<sequence>MPWEALPTYELEARRKNDIPLQATLIALPVISIFAGSVVGCPQLGLLDAQSLSYEAQLLLKTSGSIQPMATPLP</sequence>
<proteinExistence type="predicted"/>
<dbReference type="RefSeq" id="XP_040695730.1">
    <property type="nucleotide sequence ID" value="XM_040848560.1"/>
</dbReference>
<keyword evidence="1" id="KW-0812">Transmembrane</keyword>
<keyword evidence="1" id="KW-0472">Membrane</keyword>
<organism evidence="2 3">
    <name type="scientific">Aspergillus sydowii CBS 593.65</name>
    <dbReference type="NCBI Taxonomy" id="1036612"/>
    <lineage>
        <taxon>Eukaryota</taxon>
        <taxon>Fungi</taxon>
        <taxon>Dikarya</taxon>
        <taxon>Ascomycota</taxon>
        <taxon>Pezizomycotina</taxon>
        <taxon>Eurotiomycetes</taxon>
        <taxon>Eurotiomycetidae</taxon>
        <taxon>Eurotiales</taxon>
        <taxon>Aspergillaceae</taxon>
        <taxon>Aspergillus</taxon>
        <taxon>Aspergillus subgen. Nidulantes</taxon>
    </lineage>
</organism>
<dbReference type="AlphaFoldDB" id="A0A1L9SXL2"/>
<name>A0A1L9SXL2_9EURO</name>
<evidence type="ECO:0000313" key="2">
    <source>
        <dbReference type="EMBL" id="OJJ51924.1"/>
    </source>
</evidence>
<keyword evidence="3" id="KW-1185">Reference proteome</keyword>